<dbReference type="GO" id="GO:0008650">
    <property type="term" value="F:rRNA (uridine-2'-O-)-methyltransferase activity"/>
    <property type="evidence" value="ECO:0007669"/>
    <property type="project" value="TreeGrafter"/>
</dbReference>
<dbReference type="PANTHER" id="PTHR10920">
    <property type="entry name" value="RIBOSOMAL RNA METHYLTRANSFERASE"/>
    <property type="match status" value="1"/>
</dbReference>
<name>A0A7J7INR7_9RHOD</name>
<dbReference type="Pfam" id="PF11861">
    <property type="entry name" value="DUF3381"/>
    <property type="match status" value="1"/>
</dbReference>
<evidence type="ECO:0000256" key="6">
    <source>
        <dbReference type="ARBA" id="ARBA00023242"/>
    </source>
</evidence>
<feature type="domain" description="Ribosomal RNA methyltransferase SPB1-like C-terminal" evidence="9">
    <location>
        <begin position="636"/>
        <end position="822"/>
    </location>
</feature>
<evidence type="ECO:0000259" key="8">
    <source>
        <dbReference type="Pfam" id="PF01728"/>
    </source>
</evidence>
<protein>
    <submittedName>
        <fullName evidence="11">AdoMet-dependent rRNA methyltransferase spb1</fullName>
    </submittedName>
</protein>
<dbReference type="PANTHER" id="PTHR10920:SF13">
    <property type="entry name" value="PRE-RRNA 2'-O-RIBOSE RNA METHYLTRANSFERASE FTSJ3"/>
    <property type="match status" value="1"/>
</dbReference>
<comment type="caution">
    <text evidence="11">The sequence shown here is derived from an EMBL/GenBank/DDBJ whole genome shotgun (WGS) entry which is preliminary data.</text>
</comment>
<organism evidence="11 12">
    <name type="scientific">Cyanidiococcus yangmingshanensis</name>
    <dbReference type="NCBI Taxonomy" id="2690220"/>
    <lineage>
        <taxon>Eukaryota</taxon>
        <taxon>Rhodophyta</taxon>
        <taxon>Bangiophyceae</taxon>
        <taxon>Cyanidiales</taxon>
        <taxon>Cyanidiaceae</taxon>
        <taxon>Cyanidiococcus</taxon>
    </lineage>
</organism>
<dbReference type="InterPro" id="IPR050082">
    <property type="entry name" value="RNA_methyltr_RlmE"/>
</dbReference>
<dbReference type="GO" id="GO:0005730">
    <property type="term" value="C:nucleolus"/>
    <property type="evidence" value="ECO:0007669"/>
    <property type="project" value="TreeGrafter"/>
</dbReference>
<dbReference type="EMBL" id="VWRR01000003">
    <property type="protein sequence ID" value="KAF6004360.1"/>
    <property type="molecule type" value="Genomic_DNA"/>
</dbReference>
<dbReference type="HAMAP" id="MF_01547">
    <property type="entry name" value="RNA_methyltr_E"/>
    <property type="match status" value="1"/>
</dbReference>
<evidence type="ECO:0000259" key="9">
    <source>
        <dbReference type="Pfam" id="PF07780"/>
    </source>
</evidence>
<dbReference type="Gene3D" id="3.40.50.150">
    <property type="entry name" value="Vaccinia Virus protein VP39"/>
    <property type="match status" value="1"/>
</dbReference>
<evidence type="ECO:0000256" key="7">
    <source>
        <dbReference type="SAM" id="MobiDB-lite"/>
    </source>
</evidence>
<feature type="domain" description="DUF3381" evidence="10">
    <location>
        <begin position="289"/>
        <end position="424"/>
    </location>
</feature>
<evidence type="ECO:0000256" key="4">
    <source>
        <dbReference type="ARBA" id="ARBA00022679"/>
    </source>
</evidence>
<accession>A0A7J7INR7</accession>
<feature type="compositionally biased region" description="Basic and acidic residues" evidence="7">
    <location>
        <begin position="480"/>
        <end position="498"/>
    </location>
</feature>
<dbReference type="GO" id="GO:0030687">
    <property type="term" value="C:preribosome, large subunit precursor"/>
    <property type="evidence" value="ECO:0007669"/>
    <property type="project" value="TreeGrafter"/>
</dbReference>
<proteinExistence type="inferred from homology"/>
<dbReference type="Pfam" id="PF01728">
    <property type="entry name" value="FtsJ"/>
    <property type="match status" value="1"/>
</dbReference>
<keyword evidence="2" id="KW-0698">rRNA processing</keyword>
<feature type="region of interest" description="Disordered" evidence="7">
    <location>
        <begin position="578"/>
        <end position="641"/>
    </location>
</feature>
<evidence type="ECO:0000313" key="12">
    <source>
        <dbReference type="Proteomes" id="UP000530660"/>
    </source>
</evidence>
<feature type="compositionally biased region" description="Acidic residues" evidence="7">
    <location>
        <begin position="521"/>
        <end position="530"/>
    </location>
</feature>
<dbReference type="InterPro" id="IPR024576">
    <property type="entry name" value="rRNA_MeTfrase_Spb1_DUF3381"/>
</dbReference>
<dbReference type="GO" id="GO:0016435">
    <property type="term" value="F:rRNA (guanine) methyltransferase activity"/>
    <property type="evidence" value="ECO:0007669"/>
    <property type="project" value="TreeGrafter"/>
</dbReference>
<feature type="region of interest" description="Disordered" evidence="7">
    <location>
        <begin position="471"/>
        <end position="542"/>
    </location>
</feature>
<feature type="domain" description="Ribosomal RNA methyltransferase FtsJ" evidence="8">
    <location>
        <begin position="24"/>
        <end position="216"/>
    </location>
</feature>
<evidence type="ECO:0000256" key="2">
    <source>
        <dbReference type="ARBA" id="ARBA00022552"/>
    </source>
</evidence>
<keyword evidence="4 11" id="KW-0808">Transferase</keyword>
<dbReference type="Proteomes" id="UP000530660">
    <property type="component" value="Unassembled WGS sequence"/>
</dbReference>
<dbReference type="AlphaFoldDB" id="A0A7J7INR7"/>
<gene>
    <name evidence="11" type="primary">SPB1</name>
    <name evidence="11" type="ORF">F1559_000795</name>
</gene>
<evidence type="ECO:0000256" key="3">
    <source>
        <dbReference type="ARBA" id="ARBA00022603"/>
    </source>
</evidence>
<keyword evidence="5" id="KW-0949">S-adenosyl-L-methionine</keyword>
<dbReference type="InterPro" id="IPR002877">
    <property type="entry name" value="RNA_MeTrfase_FtsJ_dom"/>
</dbReference>
<keyword evidence="3 11" id="KW-0489">Methyltransferase</keyword>
<dbReference type="InterPro" id="IPR029063">
    <property type="entry name" value="SAM-dependent_MTases_sf"/>
</dbReference>
<feature type="compositionally biased region" description="Basic and acidic residues" evidence="7">
    <location>
        <begin position="395"/>
        <end position="413"/>
    </location>
</feature>
<reference evidence="11 12" key="1">
    <citation type="journal article" date="2020" name="J. Phycol.">
        <title>Comparative genome analysis reveals Cyanidiococcus gen. nov., a new extremophilic red algal genus sister to Cyanidioschyzon (Cyanidioschyzonaceae, Rhodophyta).</title>
        <authorList>
            <person name="Liu S.-L."/>
            <person name="Chiang Y.-R."/>
            <person name="Yoon H.S."/>
            <person name="Fu H.-Y."/>
        </authorList>
    </citation>
    <scope>NUCLEOTIDE SEQUENCE [LARGE SCALE GENOMIC DNA]</scope>
    <source>
        <strain evidence="11 12">THAL066</strain>
    </source>
</reference>
<dbReference type="SUPFAM" id="SSF53335">
    <property type="entry name" value="S-adenosyl-L-methionine-dependent methyltransferases"/>
    <property type="match status" value="1"/>
</dbReference>
<dbReference type="Pfam" id="PF07780">
    <property type="entry name" value="Spb1_C"/>
    <property type="match status" value="1"/>
</dbReference>
<dbReference type="InterPro" id="IPR012920">
    <property type="entry name" value="rRNA_MeTfrase_SPB1-like_C"/>
</dbReference>
<evidence type="ECO:0000256" key="1">
    <source>
        <dbReference type="ARBA" id="ARBA00022517"/>
    </source>
</evidence>
<dbReference type="GO" id="GO:0000463">
    <property type="term" value="P:maturation of LSU-rRNA from tricistronic rRNA transcript (SSU-rRNA, 5.8S rRNA, LSU-rRNA)"/>
    <property type="evidence" value="ECO:0007669"/>
    <property type="project" value="TreeGrafter"/>
</dbReference>
<keyword evidence="1" id="KW-0690">Ribosome biogenesis</keyword>
<dbReference type="InterPro" id="IPR015507">
    <property type="entry name" value="rRNA-MeTfrase_E"/>
</dbReference>
<feature type="region of interest" description="Disordered" evidence="7">
    <location>
        <begin position="364"/>
        <end position="436"/>
    </location>
</feature>
<dbReference type="GO" id="GO:0000466">
    <property type="term" value="P:maturation of 5.8S rRNA from tricistronic rRNA transcript (SSU-rRNA, 5.8S rRNA, LSU-rRNA)"/>
    <property type="evidence" value="ECO:0007669"/>
    <property type="project" value="TreeGrafter"/>
</dbReference>
<evidence type="ECO:0000259" key="10">
    <source>
        <dbReference type="Pfam" id="PF11861"/>
    </source>
</evidence>
<dbReference type="OrthoDB" id="5032at2759"/>
<keyword evidence="12" id="KW-1185">Reference proteome</keyword>
<keyword evidence="6" id="KW-0539">Nucleus</keyword>
<evidence type="ECO:0000256" key="5">
    <source>
        <dbReference type="ARBA" id="ARBA00022691"/>
    </source>
</evidence>
<sequence length="823" mass="91921">MARKHKTGKQRLDRYYHLAKEHGYRSRAAFKLLQLNRRHGFLGQASRGVLDLCAAPGGWLQVCRQHMPVAAPCIGVDLVPIAPIRNCTSIVGDITSEKCIRMVQQALVAFGQVLDPHGGVSAGGTSVDVVLSDASPNMGAAWVQDAYNQAELTLHALRMASVFLHRGGWFVSKLFRSADSDAFLLVVRGLFQRVYVTKPPASRQQSAEIYVVCKGYLAPTRLDPALFDPRRVFSDPVAIGESVNVLTRPEDQRNWRQMQNKERVMRRQLLSGRPLRLSDDHEAQAGSLARRTCSLKAFLESPFPALILSKHQALEIEDEDALPEAAKSMLNAEIRDHCRDLGVCGPKDFRRLFKFHAAVHRSSASMDATKRPDATISAADDETAPVSVKSPSDSPLEHESIASRMERRLERKAERKRARMLARQQGRHTETADAAGGYDLGFTDLFSLRGASSPMRAVPLDDDATEAIECSSLEDEENRETERMADLSDAASESHENPIDDNNDSDSTGIEEDRSLSETSLNDDDDDDDDRNGALASMSETMKPLEAGARRWLARLGVTSLDQVGDLEFAANTHVEEDRMADTVDSDSSCSSSEPEKESIGTGVASSHDRHRSRAAPDVARGPLPPSDSTKTTDPVPEMDERTRAELLTVARQYMLRRSARQVLVDATYNRHAFDDPSDLPRWFVEDEKRARQPPPLVDEAAIKATEAQLRAPLEHLPKRVREARQRRQTRQQRLLDAARQEAQAIARTQETSAGNKIRQIARTVRRARMQRRQRPVPAVLRSGRAIPVAGRSRTSKPGQRVRYKLVDRRLKADLRARQRRRR</sequence>
<evidence type="ECO:0000313" key="11">
    <source>
        <dbReference type="EMBL" id="KAF6004360.1"/>
    </source>
</evidence>